<dbReference type="PANTHER" id="PTHR36440:SF1">
    <property type="entry name" value="PUTATIVE (AFU_ORTHOLOGUE AFUA_8G07350)-RELATED"/>
    <property type="match status" value="1"/>
</dbReference>
<evidence type="ECO:0000259" key="1">
    <source>
        <dbReference type="Pfam" id="PF07883"/>
    </source>
</evidence>
<comment type="caution">
    <text evidence="2">The sequence shown here is derived from an EMBL/GenBank/DDBJ whole genome shotgun (WGS) entry which is preliminary data.</text>
</comment>
<name>A0ABW2T1V9_9ACTN</name>
<organism evidence="2 3">
    <name type="scientific">Streptosporangium amethystogenes subsp. fukuiense</name>
    <dbReference type="NCBI Taxonomy" id="698418"/>
    <lineage>
        <taxon>Bacteria</taxon>
        <taxon>Bacillati</taxon>
        <taxon>Actinomycetota</taxon>
        <taxon>Actinomycetes</taxon>
        <taxon>Streptosporangiales</taxon>
        <taxon>Streptosporangiaceae</taxon>
        <taxon>Streptosporangium</taxon>
    </lineage>
</organism>
<dbReference type="InterPro" id="IPR014710">
    <property type="entry name" value="RmlC-like_jellyroll"/>
</dbReference>
<dbReference type="Proteomes" id="UP001596514">
    <property type="component" value="Unassembled WGS sequence"/>
</dbReference>
<feature type="domain" description="Cupin type-2" evidence="1">
    <location>
        <begin position="63"/>
        <end position="123"/>
    </location>
</feature>
<dbReference type="InterPro" id="IPR053146">
    <property type="entry name" value="QDO-like"/>
</dbReference>
<protein>
    <submittedName>
        <fullName evidence="2">Cupin domain-containing protein</fullName>
    </submittedName>
</protein>
<dbReference type="InterPro" id="IPR011051">
    <property type="entry name" value="RmlC_Cupin_sf"/>
</dbReference>
<proteinExistence type="predicted"/>
<dbReference type="Pfam" id="PF07883">
    <property type="entry name" value="Cupin_2"/>
    <property type="match status" value="1"/>
</dbReference>
<dbReference type="PANTHER" id="PTHR36440">
    <property type="entry name" value="PUTATIVE (AFU_ORTHOLOGUE AFUA_8G07350)-RELATED"/>
    <property type="match status" value="1"/>
</dbReference>
<gene>
    <name evidence="2" type="ORF">ACFQVD_18740</name>
</gene>
<evidence type="ECO:0000313" key="3">
    <source>
        <dbReference type="Proteomes" id="UP001596514"/>
    </source>
</evidence>
<dbReference type="Gene3D" id="2.60.120.10">
    <property type="entry name" value="Jelly Rolls"/>
    <property type="match status" value="1"/>
</dbReference>
<dbReference type="RefSeq" id="WP_343964599.1">
    <property type="nucleotide sequence ID" value="NZ_BAAAGK010000023.1"/>
</dbReference>
<dbReference type="SUPFAM" id="SSF51182">
    <property type="entry name" value="RmlC-like cupins"/>
    <property type="match status" value="1"/>
</dbReference>
<keyword evidence="3" id="KW-1185">Reference proteome</keyword>
<dbReference type="EMBL" id="JBHTEE010000001">
    <property type="protein sequence ID" value="MFC7602141.1"/>
    <property type="molecule type" value="Genomic_DNA"/>
</dbReference>
<sequence length="164" mass="17969">MSYPEPRYLGETGESSGFFRPASAGPDLVIGEGGTEVRYLGTGASTNGQFGLYRWDMGAKPSGPDPHFHRTISESFFVLSGTVRLFNGKTWTDATAGDFLYVPEGGVHAFRNESGEPASMLLLFAPGAPREGYFEELAEIAADGRRLSDAEWTDVYLRHDQYMV</sequence>
<reference evidence="3" key="1">
    <citation type="journal article" date="2019" name="Int. J. Syst. Evol. Microbiol.">
        <title>The Global Catalogue of Microorganisms (GCM) 10K type strain sequencing project: providing services to taxonomists for standard genome sequencing and annotation.</title>
        <authorList>
            <consortium name="The Broad Institute Genomics Platform"/>
            <consortium name="The Broad Institute Genome Sequencing Center for Infectious Disease"/>
            <person name="Wu L."/>
            <person name="Ma J."/>
        </authorList>
    </citation>
    <scope>NUCLEOTIDE SEQUENCE [LARGE SCALE GENOMIC DNA]</scope>
    <source>
        <strain evidence="3">JCM 10083</strain>
    </source>
</reference>
<dbReference type="InterPro" id="IPR013096">
    <property type="entry name" value="Cupin_2"/>
</dbReference>
<accession>A0ABW2T1V9</accession>
<evidence type="ECO:0000313" key="2">
    <source>
        <dbReference type="EMBL" id="MFC7602141.1"/>
    </source>
</evidence>